<dbReference type="AlphaFoldDB" id="A0A813GVI5"/>
<proteinExistence type="predicted"/>
<feature type="non-terminal residue" evidence="2">
    <location>
        <position position="274"/>
    </location>
</feature>
<feature type="non-terminal residue" evidence="2">
    <location>
        <position position="1"/>
    </location>
</feature>
<evidence type="ECO:0000313" key="2">
    <source>
        <dbReference type="EMBL" id="CAE8627384.1"/>
    </source>
</evidence>
<sequence length="274" mass="30112">VGVLQEDGKLQTPEDVDSPQMGRGMSSGQDSEGRERLMLKIPSTFEGFLHVIHEQRAVAAAALLTPAGKHRPLETALNNARFALEEVKPPNSQDPESITKRPVLAVPANQVESRIDSKRRPSITGSALAGAPPSPIRAMQAVAGVSTSIIRALQASQVTKPTEVRAQSLFPLSVVPQILEQAGVDLQGQEERKAVEAELRALDMDPEGTGMVSAEIIRRAYSRAKEAQRRLEIRREAAFGRSCGFSTREVAKLRHEFRLACQQEESKSWYWKTE</sequence>
<reference evidence="2" key="1">
    <citation type="submission" date="2021-02" db="EMBL/GenBank/DDBJ databases">
        <authorList>
            <person name="Dougan E. K."/>
            <person name="Rhodes N."/>
            <person name="Thang M."/>
            <person name="Chan C."/>
        </authorList>
    </citation>
    <scope>NUCLEOTIDE SEQUENCE</scope>
</reference>
<name>A0A813GVI5_POLGL</name>
<protein>
    <submittedName>
        <fullName evidence="2">Uncharacterized protein</fullName>
    </submittedName>
</protein>
<feature type="region of interest" description="Disordered" evidence="1">
    <location>
        <begin position="109"/>
        <end position="131"/>
    </location>
</feature>
<evidence type="ECO:0000313" key="3">
    <source>
        <dbReference type="Proteomes" id="UP000654075"/>
    </source>
</evidence>
<feature type="region of interest" description="Disordered" evidence="1">
    <location>
        <begin position="1"/>
        <end position="33"/>
    </location>
</feature>
<accession>A0A813GVI5</accession>
<dbReference type="EMBL" id="CAJNNV010029161">
    <property type="protein sequence ID" value="CAE8627384.1"/>
    <property type="molecule type" value="Genomic_DNA"/>
</dbReference>
<evidence type="ECO:0000256" key="1">
    <source>
        <dbReference type="SAM" id="MobiDB-lite"/>
    </source>
</evidence>
<gene>
    <name evidence="2" type="ORF">PGLA1383_LOCUS44168</name>
</gene>
<comment type="caution">
    <text evidence="2">The sequence shown here is derived from an EMBL/GenBank/DDBJ whole genome shotgun (WGS) entry which is preliminary data.</text>
</comment>
<dbReference type="Proteomes" id="UP000654075">
    <property type="component" value="Unassembled WGS sequence"/>
</dbReference>
<organism evidence="2 3">
    <name type="scientific">Polarella glacialis</name>
    <name type="common">Dinoflagellate</name>
    <dbReference type="NCBI Taxonomy" id="89957"/>
    <lineage>
        <taxon>Eukaryota</taxon>
        <taxon>Sar</taxon>
        <taxon>Alveolata</taxon>
        <taxon>Dinophyceae</taxon>
        <taxon>Suessiales</taxon>
        <taxon>Suessiaceae</taxon>
        <taxon>Polarella</taxon>
    </lineage>
</organism>
<keyword evidence="3" id="KW-1185">Reference proteome</keyword>